<protein>
    <submittedName>
        <fullName evidence="3">HIP1</fullName>
    </submittedName>
</protein>
<name>A0A7R8CY43_LEPSM</name>
<dbReference type="PROSITE" id="PS50945">
    <property type="entry name" value="I_LWEQ"/>
    <property type="match status" value="1"/>
</dbReference>
<dbReference type="InterPro" id="IPR030224">
    <property type="entry name" value="Sla2_fam"/>
</dbReference>
<dbReference type="Proteomes" id="UP000675881">
    <property type="component" value="Chromosome 6"/>
</dbReference>
<dbReference type="SUPFAM" id="SSF109885">
    <property type="entry name" value="I/LWEQ domain"/>
    <property type="match status" value="1"/>
</dbReference>
<comment type="subcellular location">
    <subcellularLocation>
        <location evidence="1">Cytoplasm</location>
    </subcellularLocation>
</comment>
<keyword evidence="4" id="KW-1185">Reference proteome</keyword>
<dbReference type="Gene3D" id="1.20.1410.10">
    <property type="entry name" value="I/LWEQ domain"/>
    <property type="match status" value="1"/>
</dbReference>
<gene>
    <name evidence="3" type="ORF">LSAA_12181</name>
</gene>
<dbReference type="GO" id="GO:0035615">
    <property type="term" value="F:clathrin adaptor activity"/>
    <property type="evidence" value="ECO:0007669"/>
    <property type="project" value="TreeGrafter"/>
</dbReference>
<dbReference type="GO" id="GO:0032051">
    <property type="term" value="F:clathrin light chain binding"/>
    <property type="evidence" value="ECO:0007669"/>
    <property type="project" value="TreeGrafter"/>
</dbReference>
<dbReference type="GO" id="GO:0030864">
    <property type="term" value="C:cortical actin cytoskeleton"/>
    <property type="evidence" value="ECO:0007669"/>
    <property type="project" value="TreeGrafter"/>
</dbReference>
<evidence type="ECO:0000256" key="1">
    <source>
        <dbReference type="ARBA" id="ARBA00004496"/>
    </source>
</evidence>
<dbReference type="PANTHER" id="PTHR10407:SF15">
    <property type="entry name" value="HUNTINGTIN INTERACTING PROTEIN 1"/>
    <property type="match status" value="1"/>
</dbReference>
<dbReference type="EMBL" id="HG994585">
    <property type="protein sequence ID" value="CAF2967120.1"/>
    <property type="molecule type" value="Genomic_DNA"/>
</dbReference>
<dbReference type="GO" id="GO:0051015">
    <property type="term" value="F:actin filament binding"/>
    <property type="evidence" value="ECO:0007669"/>
    <property type="project" value="TreeGrafter"/>
</dbReference>
<dbReference type="SMART" id="SM00307">
    <property type="entry name" value="ILWEQ"/>
    <property type="match status" value="1"/>
</dbReference>
<evidence type="ECO:0000313" key="4">
    <source>
        <dbReference type="Proteomes" id="UP000675881"/>
    </source>
</evidence>
<dbReference type="GO" id="GO:0006897">
    <property type="term" value="P:endocytosis"/>
    <property type="evidence" value="ECO:0007669"/>
    <property type="project" value="InterPro"/>
</dbReference>
<evidence type="ECO:0000313" key="3">
    <source>
        <dbReference type="EMBL" id="CAF2967120.1"/>
    </source>
</evidence>
<dbReference type="GO" id="GO:0030136">
    <property type="term" value="C:clathrin-coated vesicle"/>
    <property type="evidence" value="ECO:0007669"/>
    <property type="project" value="TreeGrafter"/>
</dbReference>
<dbReference type="AlphaFoldDB" id="A0A7R8CY43"/>
<dbReference type="GO" id="GO:0043325">
    <property type="term" value="F:phosphatidylinositol-3,4-bisphosphate binding"/>
    <property type="evidence" value="ECO:0007669"/>
    <property type="project" value="TreeGrafter"/>
</dbReference>
<dbReference type="InterPro" id="IPR035964">
    <property type="entry name" value="I/LWEQ_dom_sf"/>
</dbReference>
<keyword evidence="2" id="KW-0963">Cytoplasm</keyword>
<accession>A0A7R8CY43</accession>
<sequence length="206" mass="23215">MEKSIAAASETMNKLLLETRSKYSEAVRNLIAVSKDLQNEITLLYGVESKEYYKKNHRWTQGLISAARAVGAGANFLMTSADEVARRDFNAKFESLIAASQEVAASTAQIVIASKVKADPKSDNLKTLTSRSKLVTEATAKVIAVCRTTSQIREDEKDLDFSSLTPHQTKLLEMETQVKVLELESDLEKERKKLFEYRKLHYKHNE</sequence>
<evidence type="ECO:0000256" key="2">
    <source>
        <dbReference type="ARBA" id="ARBA00022490"/>
    </source>
</evidence>
<proteinExistence type="predicted"/>
<organism evidence="3 4">
    <name type="scientific">Lepeophtheirus salmonis</name>
    <name type="common">Salmon louse</name>
    <name type="synonym">Caligus salmonis</name>
    <dbReference type="NCBI Taxonomy" id="72036"/>
    <lineage>
        <taxon>Eukaryota</taxon>
        <taxon>Metazoa</taxon>
        <taxon>Ecdysozoa</taxon>
        <taxon>Arthropoda</taxon>
        <taxon>Crustacea</taxon>
        <taxon>Multicrustacea</taxon>
        <taxon>Hexanauplia</taxon>
        <taxon>Copepoda</taxon>
        <taxon>Siphonostomatoida</taxon>
        <taxon>Caligidae</taxon>
        <taxon>Lepeophtheirus</taxon>
    </lineage>
</organism>
<dbReference type="OrthoDB" id="8178130at2759"/>
<dbReference type="PANTHER" id="PTHR10407">
    <property type="entry name" value="HUNTINGTIN INTERACTING PROTEIN 1"/>
    <property type="match status" value="1"/>
</dbReference>
<dbReference type="InterPro" id="IPR002558">
    <property type="entry name" value="ILWEQ_dom"/>
</dbReference>
<dbReference type="GO" id="GO:0048268">
    <property type="term" value="P:clathrin coat assembly"/>
    <property type="evidence" value="ECO:0007669"/>
    <property type="project" value="TreeGrafter"/>
</dbReference>
<dbReference type="GO" id="GO:0080025">
    <property type="term" value="F:phosphatidylinositol-3,5-bisphosphate binding"/>
    <property type="evidence" value="ECO:0007669"/>
    <property type="project" value="TreeGrafter"/>
</dbReference>
<dbReference type="Pfam" id="PF01608">
    <property type="entry name" value="I_LWEQ"/>
    <property type="match status" value="1"/>
</dbReference>
<reference evidence="3" key="1">
    <citation type="submission" date="2021-02" db="EMBL/GenBank/DDBJ databases">
        <authorList>
            <person name="Bekaert M."/>
        </authorList>
    </citation>
    <scope>NUCLEOTIDE SEQUENCE</scope>
    <source>
        <strain evidence="3">IoA-00</strain>
    </source>
</reference>
<dbReference type="GO" id="GO:0007015">
    <property type="term" value="P:actin filament organization"/>
    <property type="evidence" value="ECO:0007669"/>
    <property type="project" value="TreeGrafter"/>
</dbReference>